<reference evidence="2" key="1">
    <citation type="submission" date="2022-12" db="EMBL/GenBank/DDBJ databases">
        <title>Draft genome assemblies for two species of Escallonia (Escalloniales).</title>
        <authorList>
            <person name="Chanderbali A."/>
            <person name="Dervinis C."/>
            <person name="Anghel I."/>
            <person name="Soltis D."/>
            <person name="Soltis P."/>
            <person name="Zapata F."/>
        </authorList>
    </citation>
    <scope>NUCLEOTIDE SEQUENCE</scope>
    <source>
        <strain evidence="2">UCBG92.1500</strain>
        <tissue evidence="2">Leaf</tissue>
    </source>
</reference>
<accession>A0AA88UL41</accession>
<proteinExistence type="predicted"/>
<sequence length="268" mass="30167">MRRPHIPIDTLTDILSWLPVKSLKQFSCVCKPWHSMLENPTFISHHLKNSAIKNNGGCLLLTCYNRSNLDHDTIVFLDGKLGVSACLSVPIQLQYRVKFLIGSCNGSQVYSTSMNIWRKIDSPLPCSFLQRAGCYKPCWLSKHWPPADVKGSLYWTAYKFVGESEVNVIVGFNVVEEVFCELAMPELCCTIAHRIQPVELKGSLGLIDYTPSGTIDVWVMNGSWTKQYSIAPLSSDVLRFGVKEPASDIRPVGYWRSGMVVLRGSYRD</sequence>
<dbReference type="Pfam" id="PF00646">
    <property type="entry name" value="F-box"/>
    <property type="match status" value="1"/>
</dbReference>
<dbReference type="PANTHER" id="PTHR31672:SF13">
    <property type="entry name" value="F-BOX PROTEIN CPR30-LIKE"/>
    <property type="match status" value="1"/>
</dbReference>
<dbReference type="InterPro" id="IPR001810">
    <property type="entry name" value="F-box_dom"/>
</dbReference>
<dbReference type="InterPro" id="IPR013187">
    <property type="entry name" value="F-box-assoc_dom_typ3"/>
</dbReference>
<dbReference type="Pfam" id="PF08268">
    <property type="entry name" value="FBA_3"/>
    <property type="match status" value="1"/>
</dbReference>
<dbReference type="InterPro" id="IPR017451">
    <property type="entry name" value="F-box-assoc_interact_dom"/>
</dbReference>
<evidence type="ECO:0000313" key="3">
    <source>
        <dbReference type="Proteomes" id="UP001187471"/>
    </source>
</evidence>
<dbReference type="Gene3D" id="1.20.1280.50">
    <property type="match status" value="1"/>
</dbReference>
<dbReference type="CDD" id="cd22157">
    <property type="entry name" value="F-box_AtFBW1-like"/>
    <property type="match status" value="1"/>
</dbReference>
<comment type="caution">
    <text evidence="2">The sequence shown here is derived from an EMBL/GenBank/DDBJ whole genome shotgun (WGS) entry which is preliminary data.</text>
</comment>
<name>A0AA88UL41_9ASTE</name>
<dbReference type="InterPro" id="IPR036047">
    <property type="entry name" value="F-box-like_dom_sf"/>
</dbReference>
<dbReference type="InterPro" id="IPR050796">
    <property type="entry name" value="SCF_F-box_component"/>
</dbReference>
<dbReference type="PANTHER" id="PTHR31672">
    <property type="entry name" value="BNACNNG10540D PROTEIN"/>
    <property type="match status" value="1"/>
</dbReference>
<dbReference type="Proteomes" id="UP001187471">
    <property type="component" value="Unassembled WGS sequence"/>
</dbReference>
<organism evidence="2 3">
    <name type="scientific">Escallonia rubra</name>
    <dbReference type="NCBI Taxonomy" id="112253"/>
    <lineage>
        <taxon>Eukaryota</taxon>
        <taxon>Viridiplantae</taxon>
        <taxon>Streptophyta</taxon>
        <taxon>Embryophyta</taxon>
        <taxon>Tracheophyta</taxon>
        <taxon>Spermatophyta</taxon>
        <taxon>Magnoliopsida</taxon>
        <taxon>eudicotyledons</taxon>
        <taxon>Gunneridae</taxon>
        <taxon>Pentapetalae</taxon>
        <taxon>asterids</taxon>
        <taxon>campanulids</taxon>
        <taxon>Escalloniales</taxon>
        <taxon>Escalloniaceae</taxon>
        <taxon>Escallonia</taxon>
    </lineage>
</organism>
<protein>
    <recommendedName>
        <fullName evidence="1">F-box domain-containing protein</fullName>
    </recommendedName>
</protein>
<dbReference type="AlphaFoldDB" id="A0AA88UL41"/>
<evidence type="ECO:0000313" key="2">
    <source>
        <dbReference type="EMBL" id="KAK2989235.1"/>
    </source>
</evidence>
<keyword evidence="3" id="KW-1185">Reference proteome</keyword>
<dbReference type="EMBL" id="JAVXUO010000773">
    <property type="protein sequence ID" value="KAK2989235.1"/>
    <property type="molecule type" value="Genomic_DNA"/>
</dbReference>
<dbReference type="SUPFAM" id="SSF81383">
    <property type="entry name" value="F-box domain"/>
    <property type="match status" value="1"/>
</dbReference>
<evidence type="ECO:0000259" key="1">
    <source>
        <dbReference type="PROSITE" id="PS50181"/>
    </source>
</evidence>
<dbReference type="NCBIfam" id="TIGR01640">
    <property type="entry name" value="F_box_assoc_1"/>
    <property type="match status" value="1"/>
</dbReference>
<dbReference type="SMART" id="SM00256">
    <property type="entry name" value="FBOX"/>
    <property type="match status" value="1"/>
</dbReference>
<dbReference type="PROSITE" id="PS50181">
    <property type="entry name" value="FBOX"/>
    <property type="match status" value="1"/>
</dbReference>
<feature type="domain" description="F-box" evidence="1">
    <location>
        <begin position="1"/>
        <end position="46"/>
    </location>
</feature>
<gene>
    <name evidence="2" type="ORF">RJ640_029533</name>
</gene>